<dbReference type="EMBL" id="PYVU01000157">
    <property type="protein sequence ID" value="PTB93663.1"/>
    <property type="molecule type" value="Genomic_DNA"/>
</dbReference>
<gene>
    <name evidence="2" type="ORF">C9994_12815</name>
</gene>
<dbReference type="InterPro" id="IPR009057">
    <property type="entry name" value="Homeodomain-like_sf"/>
</dbReference>
<dbReference type="PROSITE" id="PS50994">
    <property type="entry name" value="INTEGRASE"/>
    <property type="match status" value="1"/>
</dbReference>
<dbReference type="Proteomes" id="UP000240608">
    <property type="component" value="Unassembled WGS sequence"/>
</dbReference>
<dbReference type="GO" id="GO:0003676">
    <property type="term" value="F:nucleic acid binding"/>
    <property type="evidence" value="ECO:0007669"/>
    <property type="project" value="InterPro"/>
</dbReference>
<accession>A0A2T4DIN5</accession>
<dbReference type="SUPFAM" id="SSF53098">
    <property type="entry name" value="Ribonuclease H-like"/>
    <property type="match status" value="1"/>
</dbReference>
<dbReference type="PANTHER" id="PTHR46889:SF5">
    <property type="entry name" value="INTEGRASE PROTEIN"/>
    <property type="match status" value="1"/>
</dbReference>
<protein>
    <submittedName>
        <fullName evidence="2">IS3 family transposase</fullName>
    </submittedName>
</protein>
<evidence type="ECO:0000313" key="2">
    <source>
        <dbReference type="EMBL" id="PTB93663.1"/>
    </source>
</evidence>
<sequence length="418" mass="49159">MKTGENHSKGVEKRTQRDYNLGFKLAIVSQVEKGDMTYKQAQKCYGIQGRSTVLVWLRKYGRLDWSSPKRYFMSNPRSQETPAQKIKRLERELSDERLKNDILNMAIDISDKEQGTSIRKKVLPQTIWRIREEKQVSLSRSCRLFGVSRQGIYQARDRSIHRAAELARIKPLVQKIRMQMPRIGTRKLYYLLEHELIDQQIKIGRDGLFDYLRSEHLLVRPKKNYTKTTNSKHWLRKYPNLLKERKPSRSEEVFVSDITYIKSRERTHYLSLVTDAFSRKIMGYHLSDDMSSEHVVKALKNAVKNRKSVQELIHHSDRGLQYCSGIYQDELRKHHITPSMTDGYDCYQNALAERINGILKHEFLLDQCNNAVDLNQLIKESINTYNQKRPHLSLNYKTPNFMHEKTCEENPTGLNNLS</sequence>
<dbReference type="InterPro" id="IPR001584">
    <property type="entry name" value="Integrase_cat-core"/>
</dbReference>
<dbReference type="InterPro" id="IPR050900">
    <property type="entry name" value="Transposase_IS3/IS150/IS904"/>
</dbReference>
<dbReference type="InterPro" id="IPR048020">
    <property type="entry name" value="Transpos_IS3"/>
</dbReference>
<evidence type="ECO:0000259" key="1">
    <source>
        <dbReference type="PROSITE" id="PS50994"/>
    </source>
</evidence>
<dbReference type="AlphaFoldDB" id="A0A2T4DIN5"/>
<dbReference type="InterPro" id="IPR036397">
    <property type="entry name" value="RNaseH_sf"/>
</dbReference>
<dbReference type="SUPFAM" id="SSF46689">
    <property type="entry name" value="Homeodomain-like"/>
    <property type="match status" value="1"/>
</dbReference>
<dbReference type="NCBIfam" id="NF033516">
    <property type="entry name" value="transpos_IS3"/>
    <property type="match status" value="1"/>
</dbReference>
<feature type="domain" description="Integrase catalytic" evidence="1">
    <location>
        <begin position="243"/>
        <end position="407"/>
    </location>
</feature>
<dbReference type="Gene3D" id="3.30.420.10">
    <property type="entry name" value="Ribonuclease H-like superfamily/Ribonuclease H"/>
    <property type="match status" value="1"/>
</dbReference>
<evidence type="ECO:0000313" key="3">
    <source>
        <dbReference type="Proteomes" id="UP000240608"/>
    </source>
</evidence>
<dbReference type="InterPro" id="IPR012337">
    <property type="entry name" value="RNaseH-like_sf"/>
</dbReference>
<name>A0A2T4DIN5_9BACT</name>
<reference evidence="2 3" key="1">
    <citation type="submission" date="2018-03" db="EMBL/GenBank/DDBJ databases">
        <title>Cross-interface Injection: A General Nanoliter Liquid Handling Method Applied to Single Cells Genome Amplification Automated Nanoliter Liquid Handling Applied to Single Cell Multiple Displacement Amplification.</title>
        <authorList>
            <person name="Yun J."/>
            <person name="Xu P."/>
            <person name="Xu J."/>
            <person name="Dai X."/>
            <person name="Wang Y."/>
            <person name="Zheng X."/>
            <person name="Cao C."/>
            <person name="Yi Q."/>
            <person name="Zhu Y."/>
            <person name="Wang L."/>
            <person name="Dong Z."/>
            <person name="Huang Y."/>
            <person name="Huang L."/>
            <person name="Du W."/>
        </authorList>
    </citation>
    <scope>NUCLEOTIDE SEQUENCE [LARGE SCALE GENOMIC DNA]</scope>
    <source>
        <strain evidence="2 3">Z-D1-2</strain>
    </source>
</reference>
<dbReference type="Pfam" id="PF00665">
    <property type="entry name" value="rve"/>
    <property type="match status" value="1"/>
</dbReference>
<dbReference type="GO" id="GO:0015074">
    <property type="term" value="P:DNA integration"/>
    <property type="evidence" value="ECO:0007669"/>
    <property type="project" value="InterPro"/>
</dbReference>
<dbReference type="PANTHER" id="PTHR46889">
    <property type="entry name" value="TRANSPOSASE INSF FOR INSERTION SEQUENCE IS3B-RELATED"/>
    <property type="match status" value="1"/>
</dbReference>
<organism evidence="2 3">
    <name type="scientific">Marivirga lumbricoides</name>
    <dbReference type="NCBI Taxonomy" id="1046115"/>
    <lineage>
        <taxon>Bacteria</taxon>
        <taxon>Pseudomonadati</taxon>
        <taxon>Bacteroidota</taxon>
        <taxon>Cytophagia</taxon>
        <taxon>Cytophagales</taxon>
        <taxon>Marivirgaceae</taxon>
        <taxon>Marivirga</taxon>
    </lineage>
</organism>
<comment type="caution">
    <text evidence="2">The sequence shown here is derived from an EMBL/GenBank/DDBJ whole genome shotgun (WGS) entry which is preliminary data.</text>
</comment>
<proteinExistence type="predicted"/>